<reference evidence="2 3" key="1">
    <citation type="journal article" date="2016" name="Nat. Commun.">
        <title>Thousands of microbial genomes shed light on interconnected biogeochemical processes in an aquifer system.</title>
        <authorList>
            <person name="Anantharaman K."/>
            <person name="Brown C.T."/>
            <person name="Hug L.A."/>
            <person name="Sharon I."/>
            <person name="Castelle C.J."/>
            <person name="Probst A.J."/>
            <person name="Thomas B.C."/>
            <person name="Singh A."/>
            <person name="Wilkins M.J."/>
            <person name="Karaoz U."/>
            <person name="Brodie E.L."/>
            <person name="Williams K.H."/>
            <person name="Hubbard S.S."/>
            <person name="Banfield J.F."/>
        </authorList>
    </citation>
    <scope>NUCLEOTIDE SEQUENCE [LARGE SCALE GENOMIC DNA]</scope>
</reference>
<feature type="transmembrane region" description="Helical" evidence="1">
    <location>
        <begin position="81"/>
        <end position="103"/>
    </location>
</feature>
<evidence type="ECO:0000256" key="1">
    <source>
        <dbReference type="SAM" id="Phobius"/>
    </source>
</evidence>
<keyword evidence="1" id="KW-0812">Transmembrane</keyword>
<comment type="caution">
    <text evidence="2">The sequence shown here is derived from an EMBL/GenBank/DDBJ whole genome shotgun (WGS) entry which is preliminary data.</text>
</comment>
<keyword evidence="1" id="KW-0472">Membrane</keyword>
<name>A0A1F5PEU6_9BACT</name>
<evidence type="ECO:0000313" key="3">
    <source>
        <dbReference type="Proteomes" id="UP000178377"/>
    </source>
</evidence>
<dbReference type="Proteomes" id="UP000178377">
    <property type="component" value="Unassembled WGS sequence"/>
</dbReference>
<dbReference type="AlphaFoldDB" id="A0A1F5PEU6"/>
<evidence type="ECO:0000313" key="2">
    <source>
        <dbReference type="EMBL" id="OGE88441.1"/>
    </source>
</evidence>
<accession>A0A1F5PEU6</accession>
<organism evidence="2 3">
    <name type="scientific">Candidatus Doudnabacteria bacterium RIFCSPHIGHO2_01_FULL_50_11</name>
    <dbReference type="NCBI Taxonomy" id="1817828"/>
    <lineage>
        <taxon>Bacteria</taxon>
        <taxon>Candidatus Doudnaibacteriota</taxon>
    </lineage>
</organism>
<protein>
    <submittedName>
        <fullName evidence="2">Uncharacterized protein</fullName>
    </submittedName>
</protein>
<dbReference type="STRING" id="1817828.A2722_00865"/>
<sequence length="108" mass="11613">MTIYDDSGVPIASSGHLDGALPRLPQGVLDYARAHGENRVTWQPLTGVRVAAVVTRYSGQASGFVLAGRSLREVEAREGQLAMFSLAAWAGSLVLTLIFSWVLSLRKT</sequence>
<gene>
    <name evidence="2" type="ORF">A2722_00865</name>
</gene>
<proteinExistence type="predicted"/>
<dbReference type="EMBL" id="MFEO01000033">
    <property type="protein sequence ID" value="OGE88441.1"/>
    <property type="molecule type" value="Genomic_DNA"/>
</dbReference>
<keyword evidence="1" id="KW-1133">Transmembrane helix</keyword>